<reference evidence="1 2" key="1">
    <citation type="submission" date="2018-06" db="EMBL/GenBank/DDBJ databases">
        <title>Extensive metabolic versatility and redundancy in microbially diverse, dynamic hydrothermal sediments.</title>
        <authorList>
            <person name="Dombrowski N."/>
            <person name="Teske A."/>
            <person name="Baker B.J."/>
        </authorList>
    </citation>
    <scope>NUCLEOTIDE SEQUENCE [LARGE SCALE GENOMIC DNA]</scope>
    <source>
        <strain evidence="1">B9_G13</strain>
    </source>
</reference>
<organism evidence="1 2">
    <name type="scientific">Candidatus Iainarchaeum sp</name>
    <dbReference type="NCBI Taxonomy" id="3101447"/>
    <lineage>
        <taxon>Archaea</taxon>
        <taxon>Candidatus Iainarchaeota</taxon>
        <taxon>Candidatus Iainarchaeia</taxon>
        <taxon>Candidatus Iainarchaeales</taxon>
        <taxon>Candidatus Iainarchaeaceae</taxon>
        <taxon>Candidatus Iainarchaeum</taxon>
    </lineage>
</organism>
<dbReference type="PANTHER" id="PTHR38597">
    <property type="entry name" value="BLL3834 PROTEIN"/>
    <property type="match status" value="1"/>
</dbReference>
<dbReference type="AlphaFoldDB" id="A0A497JIX1"/>
<protein>
    <submittedName>
        <fullName evidence="1">DUF763 domain-containing protein</fullName>
    </submittedName>
</protein>
<evidence type="ECO:0000313" key="1">
    <source>
        <dbReference type="EMBL" id="RLG69805.1"/>
    </source>
</evidence>
<gene>
    <name evidence="1" type="ORF">DRO07_01610</name>
</gene>
<dbReference type="Proteomes" id="UP000277633">
    <property type="component" value="Unassembled WGS sequence"/>
</dbReference>
<dbReference type="InterPro" id="IPR008482">
    <property type="entry name" value="DUF763"/>
</dbReference>
<dbReference type="EMBL" id="QMWO01000045">
    <property type="protein sequence ID" value="RLG69805.1"/>
    <property type="molecule type" value="Genomic_DNA"/>
</dbReference>
<name>A0A497JIX1_9ARCH</name>
<proteinExistence type="predicted"/>
<accession>A0A497JIX1</accession>
<dbReference type="PANTHER" id="PTHR38597:SF1">
    <property type="entry name" value="BLL3834 PROTEIN"/>
    <property type="match status" value="1"/>
</dbReference>
<sequence length="362" mass="41039">MHCYADLPLHYGKAPRWLFERMVLLAKEIGNILVLEYGTNGFLERISDPFWFQALSCTLGFDWHSSGTTTTTCGALKEALNSANVSLAIAGGKGKVSRKTPEQVKKLGETLGLKDKQIEKLVYASKMSAKVDNAALQDSYTLYHHCIFFDEKGNWVVVQQGMNDETGYARRYHWNSSELNSFIEEPHSAICCDEKKELALNLPSKESGENRKASLDLVKESPRKIEAHIKALAEQKTLFNWHIQPKEEYLMMPRNINWEALKEAYEFQPKNYEEFLSIKGIGPNTVRALALISELIYGSKADWRDPVKYSFAVGGKDGVPFPVKRRVMDKAIEVLSDAVKQAKLSNYEKLQAIKRLEQLVPD</sequence>
<dbReference type="Pfam" id="PF05559">
    <property type="entry name" value="DUF763"/>
    <property type="match status" value="1"/>
</dbReference>
<comment type="caution">
    <text evidence="1">The sequence shown here is derived from an EMBL/GenBank/DDBJ whole genome shotgun (WGS) entry which is preliminary data.</text>
</comment>
<evidence type="ECO:0000313" key="2">
    <source>
        <dbReference type="Proteomes" id="UP000277633"/>
    </source>
</evidence>